<comment type="caution">
    <text evidence="1">The sequence shown here is derived from an EMBL/GenBank/DDBJ whole genome shotgun (WGS) entry which is preliminary data.</text>
</comment>
<protein>
    <submittedName>
        <fullName evidence="1">Uncharacterized protein</fullName>
    </submittedName>
</protein>
<sequence>MLEEDPIAEAVTVLTSRGHTVEPDDDFENWRVDGGEPITAGDLLAWAIVLGLNGGVGRLQ</sequence>
<gene>
    <name evidence="1" type="ORF">QO001_000836</name>
</gene>
<evidence type="ECO:0000313" key="2">
    <source>
        <dbReference type="Proteomes" id="UP001223420"/>
    </source>
</evidence>
<name>A0AAJ1TPP8_9HYPH</name>
<dbReference type="Proteomes" id="UP001223420">
    <property type="component" value="Unassembled WGS sequence"/>
</dbReference>
<reference evidence="1" key="1">
    <citation type="submission" date="2023-07" db="EMBL/GenBank/DDBJ databases">
        <title>Genomic Encyclopedia of Type Strains, Phase IV (KMG-IV): sequencing the most valuable type-strain genomes for metagenomic binning, comparative biology and taxonomic classification.</title>
        <authorList>
            <person name="Goeker M."/>
        </authorList>
    </citation>
    <scope>NUCLEOTIDE SEQUENCE</scope>
    <source>
        <strain evidence="1">DSM 19569</strain>
    </source>
</reference>
<evidence type="ECO:0000313" key="1">
    <source>
        <dbReference type="EMBL" id="MDQ0541928.1"/>
    </source>
</evidence>
<proteinExistence type="predicted"/>
<dbReference type="AlphaFoldDB" id="A0AAJ1TPP8"/>
<dbReference type="RefSeq" id="WP_007565065.1">
    <property type="nucleotide sequence ID" value="NZ_JAJALK010000006.1"/>
</dbReference>
<organism evidence="1 2">
    <name type="scientific">Methylobacterium brachiatum</name>
    <dbReference type="NCBI Taxonomy" id="269660"/>
    <lineage>
        <taxon>Bacteria</taxon>
        <taxon>Pseudomonadati</taxon>
        <taxon>Pseudomonadota</taxon>
        <taxon>Alphaproteobacteria</taxon>
        <taxon>Hyphomicrobiales</taxon>
        <taxon>Methylobacteriaceae</taxon>
        <taxon>Methylobacterium</taxon>
    </lineage>
</organism>
<dbReference type="EMBL" id="JAUSWL010000001">
    <property type="protein sequence ID" value="MDQ0541928.1"/>
    <property type="molecule type" value="Genomic_DNA"/>
</dbReference>
<accession>A0AAJ1TPP8</accession>